<protein>
    <recommendedName>
        <fullName evidence="4">Enterochelin esterase</fullName>
    </recommendedName>
</protein>
<dbReference type="KEGG" id="cmic:caldi_27170"/>
<evidence type="ECO:0000256" key="1">
    <source>
        <dbReference type="SAM" id="MobiDB-lite"/>
    </source>
</evidence>
<feature type="compositionally biased region" description="Low complexity" evidence="1">
    <location>
        <begin position="66"/>
        <end position="76"/>
    </location>
</feature>
<dbReference type="Gene3D" id="2.60.40.10">
    <property type="entry name" value="Immunoglobulins"/>
    <property type="match status" value="1"/>
</dbReference>
<accession>A0AA35CM21</accession>
<reference evidence="2" key="1">
    <citation type="submission" date="2022-03" db="EMBL/GenBank/DDBJ databases">
        <title>Complete genome sequence of Caldinitratiruptor microaerophilus.</title>
        <authorList>
            <person name="Mukaiyama R."/>
            <person name="Nishiyama T."/>
            <person name="Ueda K."/>
        </authorList>
    </citation>
    <scope>NUCLEOTIDE SEQUENCE</scope>
    <source>
        <strain evidence="2">JCM 16183</strain>
    </source>
</reference>
<dbReference type="Proteomes" id="UP001163687">
    <property type="component" value="Chromosome"/>
</dbReference>
<dbReference type="RefSeq" id="WP_264842264.1">
    <property type="nucleotide sequence ID" value="NZ_AP025628.1"/>
</dbReference>
<dbReference type="AlphaFoldDB" id="A0AA35CM21"/>
<dbReference type="SUPFAM" id="SSF81296">
    <property type="entry name" value="E set domains"/>
    <property type="match status" value="1"/>
</dbReference>
<gene>
    <name evidence="2" type="ORF">caldi_27170</name>
</gene>
<sequence>MHLPKGLALAALVAVGFLVLRPRLDGAVPRGPVTLGPGAAPVRGPSGARPDPPALSGPGASAGERPAAPASPDPGGSWVRVAARLEALPPEDRRALAAAWAGHLRRAGTPVWEAGRAYLFFAGTARQVEVAGDFTDWHAAPLRPVAGTDLWVIGADLPDTAVVSYRLLVDGRSQADPLNPRRTRGLGLDFSVIMGPRAPGEEPPAGLPARTAATRLEVRSRYLERTVTAAVHVPGACSRRTPCPVLYAADGPDYTGEGRLPAILAAEAAAGRVPALVLVAIDPPPDPFRRTAELLPGVLGDAWPRFLAEELLPAVETRLPVRGGRENRALLGLSAGAAGMLHAALVRPDDFGRVIAQSPASLPPVLAEAVARLRGAPPRVWLTWGSYERNIFGLDIAADARRLYRDLRVGGFPLAGGERPAGHTMAMWRRDLPAALRWTWSTEGARR</sequence>
<name>A0AA35CM21_9FIRM</name>
<dbReference type="Gene3D" id="3.40.50.1820">
    <property type="entry name" value="alpha/beta hydrolase"/>
    <property type="match status" value="1"/>
</dbReference>
<evidence type="ECO:0008006" key="4">
    <source>
        <dbReference type="Google" id="ProtNLM"/>
    </source>
</evidence>
<dbReference type="InterPro" id="IPR029058">
    <property type="entry name" value="AB_hydrolase_fold"/>
</dbReference>
<dbReference type="InterPro" id="IPR000801">
    <property type="entry name" value="Esterase-like"/>
</dbReference>
<dbReference type="InterPro" id="IPR014756">
    <property type="entry name" value="Ig_E-set"/>
</dbReference>
<organism evidence="2 3">
    <name type="scientific">Caldinitratiruptor microaerophilus</name>
    <dbReference type="NCBI Taxonomy" id="671077"/>
    <lineage>
        <taxon>Bacteria</taxon>
        <taxon>Bacillati</taxon>
        <taxon>Bacillota</taxon>
        <taxon>Clostridia</taxon>
        <taxon>Eubacteriales</taxon>
        <taxon>Symbiobacteriaceae</taxon>
        <taxon>Caldinitratiruptor</taxon>
    </lineage>
</organism>
<dbReference type="PANTHER" id="PTHR48098">
    <property type="entry name" value="ENTEROCHELIN ESTERASE-RELATED"/>
    <property type="match status" value="1"/>
</dbReference>
<keyword evidence="3" id="KW-1185">Reference proteome</keyword>
<evidence type="ECO:0000313" key="2">
    <source>
        <dbReference type="EMBL" id="BDG61627.1"/>
    </source>
</evidence>
<evidence type="ECO:0000313" key="3">
    <source>
        <dbReference type="Proteomes" id="UP001163687"/>
    </source>
</evidence>
<dbReference type="InterPro" id="IPR013783">
    <property type="entry name" value="Ig-like_fold"/>
</dbReference>
<dbReference type="SUPFAM" id="SSF53474">
    <property type="entry name" value="alpha/beta-Hydrolases"/>
    <property type="match status" value="1"/>
</dbReference>
<feature type="region of interest" description="Disordered" evidence="1">
    <location>
        <begin position="29"/>
        <end position="76"/>
    </location>
</feature>
<proteinExistence type="predicted"/>
<dbReference type="InterPro" id="IPR050583">
    <property type="entry name" value="Mycobacterial_A85_antigen"/>
</dbReference>
<dbReference type="EMBL" id="AP025628">
    <property type="protein sequence ID" value="BDG61627.1"/>
    <property type="molecule type" value="Genomic_DNA"/>
</dbReference>
<dbReference type="Pfam" id="PF00756">
    <property type="entry name" value="Esterase"/>
    <property type="match status" value="1"/>
</dbReference>
<dbReference type="PANTHER" id="PTHR48098:SF6">
    <property type="entry name" value="FERRI-BACILLIBACTIN ESTERASE BESA"/>
    <property type="match status" value="1"/>
</dbReference>